<dbReference type="PANTHER" id="PTHR18929:SF193">
    <property type="entry name" value="ENDOPLASMIC RETICULUM RESIDENT PROTEIN 27"/>
    <property type="match status" value="1"/>
</dbReference>
<gene>
    <name evidence="3" type="ORF">MG293_002655</name>
</gene>
<dbReference type="Gene3D" id="3.40.30.10">
    <property type="entry name" value="Glutaredoxin"/>
    <property type="match status" value="2"/>
</dbReference>
<protein>
    <recommendedName>
        <fullName evidence="5">Endoplasmic reticulum resident protein 27</fullName>
    </recommendedName>
</protein>
<keyword evidence="2" id="KW-0732">Signal</keyword>
<feature type="signal peptide" evidence="2">
    <location>
        <begin position="1"/>
        <end position="24"/>
    </location>
</feature>
<dbReference type="GO" id="GO:0006457">
    <property type="term" value="P:protein folding"/>
    <property type="evidence" value="ECO:0007669"/>
    <property type="project" value="TreeGrafter"/>
</dbReference>
<sequence length="230" mass="25369">MEAVPSRCLFLLFLSTCKLSPGAAAEVQAPSDGPGTQEPVRLADVQAAMEFIAAAEVAVIGFFQDLEVPAVSLIHSVVQNFQDVSFGISTASEVLAHYNITGNTISLFRLVDKKQLDLKGEDIESMDATKLSRFIESNNLHLVTEYNAIILFILVDSGVKQNEKAISFFKLKMSELPALAIYQTLDDKWDTLPITEVLIEQVQNFCDGFLKGKGLRENHESEEKTSKVEL</sequence>
<reference evidence="3" key="1">
    <citation type="submission" date="2022-03" db="EMBL/GenBank/DDBJ databases">
        <title>Genomic analyses of argali, domestic sheep and their hybrids provide insights into chromosomal evolution, heterosis and genetic basis of agronomic traits.</title>
        <authorList>
            <person name="Li M."/>
        </authorList>
    </citation>
    <scope>NUCLEOTIDE SEQUENCE</scope>
    <source>
        <strain evidence="3">CAU-MHL-2022a</strain>
        <tissue evidence="3">Skin</tissue>
    </source>
</reference>
<evidence type="ECO:0000256" key="2">
    <source>
        <dbReference type="SAM" id="SignalP"/>
    </source>
</evidence>
<dbReference type="CDD" id="cd02981">
    <property type="entry name" value="PDI_b_family"/>
    <property type="match status" value="1"/>
</dbReference>
<dbReference type="PANTHER" id="PTHR18929">
    <property type="entry name" value="PROTEIN DISULFIDE ISOMERASE"/>
    <property type="match status" value="1"/>
</dbReference>
<dbReference type="AlphaFoldDB" id="A0AAD4YCN7"/>
<proteinExistence type="inferred from homology"/>
<dbReference type="InterPro" id="IPR036249">
    <property type="entry name" value="Thioredoxin-like_sf"/>
</dbReference>
<dbReference type="FunFam" id="3.40.30.10:FF:000212">
    <property type="entry name" value="Endoplasmic reticulum resident protein 27"/>
    <property type="match status" value="1"/>
</dbReference>
<accession>A0AAD4YCN7</accession>
<dbReference type="Proteomes" id="UP001214576">
    <property type="component" value="Unassembled WGS sequence"/>
</dbReference>
<evidence type="ECO:0008006" key="5">
    <source>
        <dbReference type="Google" id="ProtNLM"/>
    </source>
</evidence>
<comment type="caution">
    <text evidence="3">The sequence shown here is derived from an EMBL/GenBank/DDBJ whole genome shotgun (WGS) entry which is preliminary data.</text>
</comment>
<dbReference type="SUPFAM" id="SSF52833">
    <property type="entry name" value="Thioredoxin-like"/>
    <property type="match status" value="1"/>
</dbReference>
<comment type="similarity">
    <text evidence="1">Belongs to the protein disulfide isomerase family.</text>
</comment>
<dbReference type="GO" id="GO:0034976">
    <property type="term" value="P:response to endoplasmic reticulum stress"/>
    <property type="evidence" value="ECO:0007669"/>
    <property type="project" value="TreeGrafter"/>
</dbReference>
<keyword evidence="4" id="KW-1185">Reference proteome</keyword>
<dbReference type="EMBL" id="JAKZEL010000002">
    <property type="protein sequence ID" value="KAI4546100.1"/>
    <property type="molecule type" value="Genomic_DNA"/>
</dbReference>
<dbReference type="GO" id="GO:0005783">
    <property type="term" value="C:endoplasmic reticulum"/>
    <property type="evidence" value="ECO:0007669"/>
    <property type="project" value="TreeGrafter"/>
</dbReference>
<organism evidence="3 4">
    <name type="scientific">Ovis ammon polii</name>
    <dbReference type="NCBI Taxonomy" id="230172"/>
    <lineage>
        <taxon>Eukaryota</taxon>
        <taxon>Metazoa</taxon>
        <taxon>Chordata</taxon>
        <taxon>Craniata</taxon>
        <taxon>Vertebrata</taxon>
        <taxon>Euteleostomi</taxon>
        <taxon>Mammalia</taxon>
        <taxon>Eutheria</taxon>
        <taxon>Laurasiatheria</taxon>
        <taxon>Artiodactyla</taxon>
        <taxon>Ruminantia</taxon>
        <taxon>Pecora</taxon>
        <taxon>Bovidae</taxon>
        <taxon>Caprinae</taxon>
        <taxon>Ovis</taxon>
    </lineage>
</organism>
<dbReference type="Pfam" id="PF13848">
    <property type="entry name" value="Thioredoxin_6"/>
    <property type="match status" value="1"/>
</dbReference>
<evidence type="ECO:0000256" key="1">
    <source>
        <dbReference type="ARBA" id="ARBA00006347"/>
    </source>
</evidence>
<name>A0AAD4YCN7_OVIAM</name>
<evidence type="ECO:0000313" key="4">
    <source>
        <dbReference type="Proteomes" id="UP001214576"/>
    </source>
</evidence>
<evidence type="ECO:0000313" key="3">
    <source>
        <dbReference type="EMBL" id="KAI4546100.1"/>
    </source>
</evidence>
<feature type="chain" id="PRO_5042043422" description="Endoplasmic reticulum resident protein 27" evidence="2">
    <location>
        <begin position="25"/>
        <end position="230"/>
    </location>
</feature>